<dbReference type="Proteomes" id="UP001206895">
    <property type="component" value="Unassembled WGS sequence"/>
</dbReference>
<keyword evidence="3" id="KW-1185">Reference proteome</keyword>
<gene>
    <name evidence="2" type="ORF">LX13_001624</name>
</gene>
<name>A0ABT1HDL9_9NOCA</name>
<evidence type="ECO:0000313" key="2">
    <source>
        <dbReference type="EMBL" id="MCP2175805.1"/>
    </source>
</evidence>
<comment type="caution">
    <text evidence="2">The sequence shown here is derived from an EMBL/GenBank/DDBJ whole genome shotgun (WGS) entry which is preliminary data.</text>
</comment>
<evidence type="ECO:0000313" key="3">
    <source>
        <dbReference type="Proteomes" id="UP001206895"/>
    </source>
</evidence>
<feature type="region of interest" description="Disordered" evidence="1">
    <location>
        <begin position="1"/>
        <end position="25"/>
    </location>
</feature>
<accession>A0ABT1HDL9</accession>
<dbReference type="EMBL" id="JAMTCJ010000002">
    <property type="protein sequence ID" value="MCP2175805.1"/>
    <property type="molecule type" value="Genomic_DNA"/>
</dbReference>
<sequence>MPSTDGDGAQDIDGTTGQDDAAWVPAVDDEVVVRPDTDTETETTGRIIDDFGEFTAAAVEVNETTISPAARRWAVLTADGDLVFVDTDQIRSVTHPRIDTDGD</sequence>
<reference evidence="2 3" key="1">
    <citation type="submission" date="2022-06" db="EMBL/GenBank/DDBJ databases">
        <title>Genomic Encyclopedia of Archaeal and Bacterial Type Strains, Phase II (KMG-II): from individual species to whole genera.</title>
        <authorList>
            <person name="Goeker M."/>
        </authorList>
    </citation>
    <scope>NUCLEOTIDE SEQUENCE [LARGE SCALE GENOMIC DNA]</scope>
    <source>
        <strain evidence="2 3">DSM 44693</strain>
    </source>
</reference>
<protein>
    <submittedName>
        <fullName evidence="2">Uncharacterized protein</fullName>
    </submittedName>
</protein>
<organism evidence="2 3">
    <name type="scientific">Williamsia maris</name>
    <dbReference type="NCBI Taxonomy" id="72806"/>
    <lineage>
        <taxon>Bacteria</taxon>
        <taxon>Bacillati</taxon>
        <taxon>Actinomycetota</taxon>
        <taxon>Actinomycetes</taxon>
        <taxon>Mycobacteriales</taxon>
        <taxon>Nocardiaceae</taxon>
        <taxon>Williamsia</taxon>
    </lineage>
</organism>
<proteinExistence type="predicted"/>
<dbReference type="RefSeq" id="WP_253660847.1">
    <property type="nucleotide sequence ID" value="NZ_BAAAJQ010000001.1"/>
</dbReference>
<evidence type="ECO:0000256" key="1">
    <source>
        <dbReference type="SAM" id="MobiDB-lite"/>
    </source>
</evidence>